<dbReference type="InterPro" id="IPR054491">
    <property type="entry name" value="MGH1-like_GH"/>
</dbReference>
<feature type="domain" description="Mannosylglycerate hydrolase MGH1-like glycoside hydrolase" evidence="1">
    <location>
        <begin position="431"/>
        <end position="535"/>
    </location>
</feature>
<reference evidence="2" key="1">
    <citation type="submission" date="2021-01" db="EMBL/GenBank/DDBJ databases">
        <title>Whole genome shotgun sequence of Virgisporangium aurantiacum NBRC 16421.</title>
        <authorList>
            <person name="Komaki H."/>
            <person name="Tamura T."/>
        </authorList>
    </citation>
    <scope>NUCLEOTIDE SEQUENCE</scope>
    <source>
        <strain evidence="2">NBRC 16421</strain>
    </source>
</reference>
<comment type="caution">
    <text evidence="2">The sequence shown here is derived from an EMBL/GenBank/DDBJ whole genome shotgun (WGS) entry which is preliminary data.</text>
</comment>
<dbReference type="PANTHER" id="PTHR10412">
    <property type="entry name" value="MANNOSYL-OLIGOSACCHARIDE GLUCOSIDASE"/>
    <property type="match status" value="1"/>
</dbReference>
<dbReference type="SUPFAM" id="SSF48208">
    <property type="entry name" value="Six-hairpin glycosidases"/>
    <property type="match status" value="1"/>
</dbReference>
<proteinExistence type="predicted"/>
<dbReference type="GO" id="GO:0004573">
    <property type="term" value="F:Glc3Man9GlcNAc2 oligosaccharide glucosidase activity"/>
    <property type="evidence" value="ECO:0007669"/>
    <property type="project" value="InterPro"/>
</dbReference>
<dbReference type="AlphaFoldDB" id="A0A8J3Z5D8"/>
<gene>
    <name evidence="2" type="ORF">Vau01_030820</name>
</gene>
<protein>
    <submittedName>
        <fullName evidence="2">Glucosidase</fullName>
    </submittedName>
</protein>
<keyword evidence="3" id="KW-1185">Reference proteome</keyword>
<dbReference type="GO" id="GO:0009311">
    <property type="term" value="P:oligosaccharide metabolic process"/>
    <property type="evidence" value="ECO:0007669"/>
    <property type="project" value="InterPro"/>
</dbReference>
<evidence type="ECO:0000313" key="2">
    <source>
        <dbReference type="EMBL" id="GIJ55566.1"/>
    </source>
</evidence>
<dbReference type="EMBL" id="BOPG01000019">
    <property type="protein sequence ID" value="GIJ55566.1"/>
    <property type="molecule type" value="Genomic_DNA"/>
</dbReference>
<dbReference type="Gene3D" id="1.50.10.10">
    <property type="match status" value="1"/>
</dbReference>
<feature type="domain" description="Mannosylglycerate hydrolase MGH1-like glycoside hydrolase" evidence="1">
    <location>
        <begin position="706"/>
        <end position="873"/>
    </location>
</feature>
<dbReference type="InterPro" id="IPR012341">
    <property type="entry name" value="6hp_glycosidase-like_sf"/>
</dbReference>
<evidence type="ECO:0000313" key="3">
    <source>
        <dbReference type="Proteomes" id="UP000612585"/>
    </source>
</evidence>
<organism evidence="2 3">
    <name type="scientific">Virgisporangium aurantiacum</name>
    <dbReference type="NCBI Taxonomy" id="175570"/>
    <lineage>
        <taxon>Bacteria</taxon>
        <taxon>Bacillati</taxon>
        <taxon>Actinomycetota</taxon>
        <taxon>Actinomycetes</taxon>
        <taxon>Micromonosporales</taxon>
        <taxon>Micromonosporaceae</taxon>
        <taxon>Virgisporangium</taxon>
    </lineage>
</organism>
<accession>A0A8J3Z5D8</accession>
<dbReference type="Proteomes" id="UP000612585">
    <property type="component" value="Unassembled WGS sequence"/>
</dbReference>
<dbReference type="InterPro" id="IPR008928">
    <property type="entry name" value="6-hairpin_glycosidase_sf"/>
</dbReference>
<dbReference type="RefSeq" id="WP_203992554.1">
    <property type="nucleotide sequence ID" value="NZ_BOPG01000019.1"/>
</dbReference>
<evidence type="ECO:0000259" key="1">
    <source>
        <dbReference type="Pfam" id="PF22422"/>
    </source>
</evidence>
<sequence>MTVSSGAERSRLDECDRSGVAWRRWGPYLSERQWGTVREDYSAGGDAWAYFTHDQARSRAYRWGEDGIGGISDDEQTLCLAVGMWNGRDPIIKERLFGVTNAEGNHGEDVKEYYFYVDNTPTHSYMRMLYKYPQRAFPYADLVATNQARGRADFEYELLDTGVFDEDRYFDVVVEYAKATPEDVLLRITVHNRGPETAELRLLPTLWFRNTWSAGPGPDTARPRLREVAGVPGASVVAATHERLGERWLLCPNADRLLFTGNDTNTERLFGTPNASPYVKDAVDRYVVHGETGAVNRSGTGTKVSVDVPLWLPPGGSGTVRLRLTDVPVVPGARDDRVSAVAFDEIVDRRRAEADEFYAALFAPELGDDERLVVRQALAGMLWSKQYFGYDVEQWLAEHGVDPLDAGGVRNGDWPHLVSHDVIAMPDTWEYPWFAAWDLAFHAVVLGLVDIAFAKAQLDLLLSRRFLHPNGQIPAYEWNFSDVNPPVHAWATYLLYELEKANTGHGDRAWLETAFHKLAANFAWWVNRKDVDGRNVFQGGFLGLDNIGVFDRSAPLPTGGRLDQADGTAWMALYCQNMLQIALELAADDPGFVEPALTYFEHFAWIAVAVNRTAGKTESMWDEEDGFFYDLLRRPDGSTTRMRVRSMVGLLPLAAATVLAPEVTGRYPELLDAARDFVDRHPSVASVLSPGWFRGEEGRHVLALFDEQRLRRMLARLLDENEFLGPYGIRSLSRHHADQPYGLEVDGRWYEVSYLPAESDSGMFGGNSNWRGPVWFPMNALVIRALLNLYVGYGDGLTVECPTGSGRLMTLFEVAREISDRLTRIFLPDAAGRRPCYGGQTIFAENAHWRDLVTFSEYFHGDNGAGLGATHQTGWTGLVAVFPNLFAGLTAPELFARGLGGVRRARTAEERA</sequence>
<name>A0A8J3Z5D8_9ACTN</name>
<dbReference type="PANTHER" id="PTHR10412:SF10">
    <property type="entry name" value="GLYCOSYL HYDROLASE FAMILY 63 C-TERMINAL DOMAIN-CONTAINING PROTEIN"/>
    <property type="match status" value="1"/>
</dbReference>
<dbReference type="Pfam" id="PF22422">
    <property type="entry name" value="MGH1-like_GH"/>
    <property type="match status" value="2"/>
</dbReference>
<dbReference type="InterPro" id="IPR004888">
    <property type="entry name" value="Glycoside_hydrolase_63"/>
</dbReference>